<dbReference type="KEGG" id="aman:B6F84_00655"/>
<feature type="transmembrane region" description="Helical" evidence="1">
    <location>
        <begin position="64"/>
        <end position="80"/>
    </location>
</feature>
<dbReference type="OrthoDB" id="44024at2157"/>
<gene>
    <name evidence="2" type="ORF">B6F84_00655</name>
</gene>
<feature type="transmembrane region" description="Helical" evidence="1">
    <location>
        <begin position="36"/>
        <end position="57"/>
    </location>
</feature>
<evidence type="ECO:0000313" key="2">
    <source>
        <dbReference type="EMBL" id="ARM74680.1"/>
    </source>
</evidence>
<sequence>MSVIKSIYSPIRIIGGIVFLAWAGIHLYLSTSLLKLLPVVGEFFIFDSILAIIAAALLIINFKMLYLPILVYSWINYILITESRVFPAPVLGYSLPVVNAYVIAALILDVIAIILVTLIWIGSRR</sequence>
<dbReference type="GeneID" id="41589382"/>
<protein>
    <submittedName>
        <fullName evidence="2">Uncharacterized protein</fullName>
    </submittedName>
</protein>
<dbReference type="EMBL" id="CP020477">
    <property type="protein sequence ID" value="ARM74680.1"/>
    <property type="molecule type" value="Genomic_DNA"/>
</dbReference>
<keyword evidence="1" id="KW-1133">Transmembrane helix</keyword>
<reference evidence="2 3" key="1">
    <citation type="submission" date="2017-03" db="EMBL/GenBank/DDBJ databases">
        <title>Sulfur activation and transportation mechanism of thermophilic Archaea Acidianus manzaensis YN-25.</title>
        <authorList>
            <person name="Ma Y."/>
            <person name="Yang Y."/>
            <person name="Xia J."/>
        </authorList>
    </citation>
    <scope>NUCLEOTIDE SEQUENCE [LARGE SCALE GENOMIC DNA]</scope>
    <source>
        <strain evidence="2 3">YN-25</strain>
    </source>
</reference>
<dbReference type="Proteomes" id="UP000193404">
    <property type="component" value="Chromosome"/>
</dbReference>
<dbReference type="AlphaFoldDB" id="A0A1W6JWR6"/>
<dbReference type="RefSeq" id="WP_148690427.1">
    <property type="nucleotide sequence ID" value="NZ_CP020477.1"/>
</dbReference>
<keyword evidence="3" id="KW-1185">Reference proteome</keyword>
<organism evidence="2 3">
    <name type="scientific">Acidianus manzaensis</name>
    <dbReference type="NCBI Taxonomy" id="282676"/>
    <lineage>
        <taxon>Archaea</taxon>
        <taxon>Thermoproteota</taxon>
        <taxon>Thermoprotei</taxon>
        <taxon>Sulfolobales</taxon>
        <taxon>Sulfolobaceae</taxon>
        <taxon>Acidianus</taxon>
    </lineage>
</organism>
<proteinExistence type="predicted"/>
<evidence type="ECO:0000313" key="3">
    <source>
        <dbReference type="Proteomes" id="UP000193404"/>
    </source>
</evidence>
<keyword evidence="1" id="KW-0472">Membrane</keyword>
<evidence type="ECO:0000256" key="1">
    <source>
        <dbReference type="SAM" id="Phobius"/>
    </source>
</evidence>
<feature type="transmembrane region" description="Helical" evidence="1">
    <location>
        <begin position="100"/>
        <end position="121"/>
    </location>
</feature>
<accession>A0A1W6JWR6</accession>
<name>A0A1W6JWR6_9CREN</name>
<feature type="transmembrane region" description="Helical" evidence="1">
    <location>
        <begin position="12"/>
        <end position="30"/>
    </location>
</feature>
<keyword evidence="1" id="KW-0812">Transmembrane</keyword>